<dbReference type="Proteomes" id="UP000256409">
    <property type="component" value="Unassembled WGS sequence"/>
</dbReference>
<accession>A0A3D8YQ44</accession>
<evidence type="ECO:0000313" key="2">
    <source>
        <dbReference type="Proteomes" id="UP000256409"/>
    </source>
</evidence>
<gene>
    <name evidence="1" type="ORF">DV961_02785</name>
</gene>
<evidence type="ECO:0000313" key="1">
    <source>
        <dbReference type="EMBL" id="REA83464.1"/>
    </source>
</evidence>
<dbReference type="EMBL" id="QQPC01000012">
    <property type="protein sequence ID" value="REA83464.1"/>
    <property type="molecule type" value="Genomic_DNA"/>
</dbReference>
<dbReference type="AlphaFoldDB" id="A0A3D8YQ44"/>
<proteinExistence type="predicted"/>
<comment type="caution">
    <text evidence="1">The sequence shown here is derived from an EMBL/GenBank/DDBJ whole genome shotgun (WGS) entry which is preliminary data.</text>
</comment>
<dbReference type="RefSeq" id="WP_110165452.1">
    <property type="nucleotide sequence ID" value="NZ_BAAFHU010000048.1"/>
</dbReference>
<reference evidence="2" key="1">
    <citation type="journal article" date="2018" name="Vet. Microbiol.">
        <title>Molecular epidemiology of methicillin-resistant staphylococci amongst veterinary personnel, personnel-owned pets, patients and the hospital environment of two companion animal veterinary hospitals.</title>
        <authorList>
            <person name="Worthing K.A."/>
            <person name="Brown J."/>
            <person name="Gerber L."/>
            <person name="Abraham S."/>
            <person name="Trott D."/>
            <person name="Norris J.M."/>
        </authorList>
    </citation>
    <scope>NUCLEOTIDE SEQUENCE [LARGE SCALE GENOMIC DNA]</scope>
    <source>
        <strain evidence="2">ST496-2</strain>
    </source>
</reference>
<protein>
    <submittedName>
        <fullName evidence="1">Uncharacterized protein</fullName>
    </submittedName>
</protein>
<sequence>MYLKEVEFLALLYQNLKEIGVLVLLFFTYTLIKALNHNIMYQKKSTEKLKSGIRSTLIFLVATIVSLIYLLVMISLSMSQFPVEEFRKYVMDWNESVPFLILIIIYSMVFALALWPFIGEHSRKYYYMENVGNIIIEREIINRLTIGNRDKLILKDGKETYTEVDVTDVTYLKYKIQRQNYLSIVRDIESHMRKIKDKHIAWKIMICSIALGIPSVYLIWQISEFIDQLKNFKTYIYMYIGILTLPVIVLTELYVLAWVVFRSLFTKKSK</sequence>
<organism evidence="1 2">
    <name type="scientific">Staphylococcus pseudintermedius</name>
    <dbReference type="NCBI Taxonomy" id="283734"/>
    <lineage>
        <taxon>Bacteria</taxon>
        <taxon>Bacillati</taxon>
        <taxon>Bacillota</taxon>
        <taxon>Bacilli</taxon>
        <taxon>Bacillales</taxon>
        <taxon>Staphylococcaceae</taxon>
        <taxon>Staphylococcus</taxon>
        <taxon>Staphylococcus intermedius group</taxon>
    </lineage>
</organism>
<name>A0A3D8YQ44_STAPS</name>